<evidence type="ECO:0000313" key="1">
    <source>
        <dbReference type="EMBL" id="PIO38033.1"/>
    </source>
</evidence>
<sequence>MQSNVPQLLFDVSLVVSRCKLLGEEVEYLMKWGAKYNIVRTDVKSNEVKLLFSSTAAFAKFELSIQISEMYPTDPLSFTVLNRIGNTEYSRVAAAISKVPVGLWLLKRAVKSIHEHLLV</sequence>
<reference evidence="2" key="1">
    <citation type="journal article" date="2017" name="Nat. Commun.">
        <title>The North American bullfrog draft genome provides insight into hormonal regulation of long noncoding RNA.</title>
        <authorList>
            <person name="Hammond S.A."/>
            <person name="Warren R.L."/>
            <person name="Vandervalk B.P."/>
            <person name="Kucuk E."/>
            <person name="Khan H."/>
            <person name="Gibb E.A."/>
            <person name="Pandoh P."/>
            <person name="Kirk H."/>
            <person name="Zhao Y."/>
            <person name="Jones M."/>
            <person name="Mungall A.J."/>
            <person name="Coope R."/>
            <person name="Pleasance S."/>
            <person name="Moore R.A."/>
            <person name="Holt R.A."/>
            <person name="Round J.M."/>
            <person name="Ohora S."/>
            <person name="Walle B.V."/>
            <person name="Veldhoen N."/>
            <person name="Helbing C.C."/>
            <person name="Birol I."/>
        </authorList>
    </citation>
    <scope>NUCLEOTIDE SEQUENCE [LARGE SCALE GENOMIC DNA]</scope>
</reference>
<gene>
    <name evidence="1" type="ORF">AB205_0069490</name>
</gene>
<dbReference type="PANTHER" id="PTHR16520:SF3">
    <property type="entry name" value="KINETOCHORE SCAFFOLD 1"/>
    <property type="match status" value="1"/>
</dbReference>
<protein>
    <submittedName>
        <fullName evidence="1">Uncharacterized protein</fullName>
    </submittedName>
</protein>
<dbReference type="Proteomes" id="UP000228934">
    <property type="component" value="Unassembled WGS sequence"/>
</dbReference>
<dbReference type="GO" id="GO:0008608">
    <property type="term" value="P:attachment of spindle microtubules to kinetochore"/>
    <property type="evidence" value="ECO:0007669"/>
    <property type="project" value="InterPro"/>
</dbReference>
<keyword evidence="2" id="KW-1185">Reference proteome</keyword>
<proteinExistence type="predicted"/>
<dbReference type="PANTHER" id="PTHR16520">
    <property type="entry name" value="KINETOCHORE SCAFFOLD 1"/>
    <property type="match status" value="1"/>
</dbReference>
<accession>A0A2G9SEW9</accession>
<evidence type="ECO:0000313" key="2">
    <source>
        <dbReference type="Proteomes" id="UP000228934"/>
    </source>
</evidence>
<dbReference type="InterPro" id="IPR037388">
    <property type="entry name" value="Blinkin"/>
</dbReference>
<dbReference type="AlphaFoldDB" id="A0A2G9SEW9"/>
<name>A0A2G9SEW9_AQUCT</name>
<organism evidence="1 2">
    <name type="scientific">Aquarana catesbeiana</name>
    <name type="common">American bullfrog</name>
    <name type="synonym">Rana catesbeiana</name>
    <dbReference type="NCBI Taxonomy" id="8400"/>
    <lineage>
        <taxon>Eukaryota</taxon>
        <taxon>Metazoa</taxon>
        <taxon>Chordata</taxon>
        <taxon>Craniata</taxon>
        <taxon>Vertebrata</taxon>
        <taxon>Euteleostomi</taxon>
        <taxon>Amphibia</taxon>
        <taxon>Batrachia</taxon>
        <taxon>Anura</taxon>
        <taxon>Neobatrachia</taxon>
        <taxon>Ranoidea</taxon>
        <taxon>Ranidae</taxon>
        <taxon>Aquarana</taxon>
    </lineage>
</organism>
<dbReference type="GO" id="GO:0005634">
    <property type="term" value="C:nucleus"/>
    <property type="evidence" value="ECO:0007669"/>
    <property type="project" value="TreeGrafter"/>
</dbReference>
<dbReference type="EMBL" id="KV924970">
    <property type="protein sequence ID" value="PIO38033.1"/>
    <property type="molecule type" value="Genomic_DNA"/>
</dbReference>
<dbReference type="OrthoDB" id="6132334at2759"/>
<dbReference type="GO" id="GO:0034501">
    <property type="term" value="P:protein localization to kinetochore"/>
    <property type="evidence" value="ECO:0007669"/>
    <property type="project" value="InterPro"/>
</dbReference>